<gene>
    <name evidence="4" type="ORF">M9Y10_037551</name>
</gene>
<name>A0ABR2GRR5_9EUKA</name>
<feature type="domain" description="Calponin-homology (CH)" evidence="3">
    <location>
        <begin position="2"/>
        <end position="109"/>
    </location>
</feature>
<dbReference type="Proteomes" id="UP001470230">
    <property type="component" value="Unassembled WGS sequence"/>
</dbReference>
<organism evidence="4 5">
    <name type="scientific">Tritrichomonas musculus</name>
    <dbReference type="NCBI Taxonomy" id="1915356"/>
    <lineage>
        <taxon>Eukaryota</taxon>
        <taxon>Metamonada</taxon>
        <taxon>Parabasalia</taxon>
        <taxon>Tritrichomonadida</taxon>
        <taxon>Tritrichomonadidae</taxon>
        <taxon>Tritrichomonas</taxon>
    </lineage>
</organism>
<comment type="caution">
    <text evidence="4">The sequence shown here is derived from an EMBL/GenBank/DDBJ whole genome shotgun (WGS) entry which is preliminary data.</text>
</comment>
<dbReference type="InterPro" id="IPR036872">
    <property type="entry name" value="CH_dom_sf"/>
</dbReference>
<proteinExistence type="predicted"/>
<keyword evidence="5" id="KW-1185">Reference proteome</keyword>
<evidence type="ECO:0000256" key="1">
    <source>
        <dbReference type="SAM" id="Coils"/>
    </source>
</evidence>
<reference evidence="4 5" key="1">
    <citation type="submission" date="2024-04" db="EMBL/GenBank/DDBJ databases">
        <title>Tritrichomonas musculus Genome.</title>
        <authorList>
            <person name="Alves-Ferreira E."/>
            <person name="Grigg M."/>
            <person name="Lorenzi H."/>
            <person name="Galac M."/>
        </authorList>
    </citation>
    <scope>NUCLEOTIDE SEQUENCE [LARGE SCALE GENOMIC DNA]</scope>
    <source>
        <strain evidence="4 5">EAF2021</strain>
    </source>
</reference>
<dbReference type="SUPFAM" id="SSF47576">
    <property type="entry name" value="Calponin-homology domain, CH-domain"/>
    <property type="match status" value="1"/>
</dbReference>
<protein>
    <recommendedName>
        <fullName evidence="3">Calponin-homology (CH) domain-containing protein</fullName>
    </recommendedName>
</protein>
<dbReference type="Gene3D" id="1.10.418.10">
    <property type="entry name" value="Calponin-like domain"/>
    <property type="match status" value="2"/>
</dbReference>
<dbReference type="Pfam" id="PF00307">
    <property type="entry name" value="CH"/>
    <property type="match status" value="2"/>
</dbReference>
<dbReference type="InterPro" id="IPR001715">
    <property type="entry name" value="CH_dom"/>
</dbReference>
<evidence type="ECO:0000256" key="2">
    <source>
        <dbReference type="SAM" id="MobiDB-lite"/>
    </source>
</evidence>
<dbReference type="EMBL" id="JAPFFF010000064">
    <property type="protein sequence ID" value="KAK8836617.1"/>
    <property type="molecule type" value="Genomic_DNA"/>
</dbReference>
<evidence type="ECO:0000313" key="4">
    <source>
        <dbReference type="EMBL" id="KAK8836617.1"/>
    </source>
</evidence>
<accession>A0ABR2GRR5</accession>
<dbReference type="PROSITE" id="PS50021">
    <property type="entry name" value="CH"/>
    <property type="match status" value="2"/>
</dbReference>
<sequence>MNEQANAIIRVCSRFCHLKLVKIQVNSILDELSDGFNLISLVEILSGKQVNNGRYKQSATSRFQRADNINILLNFLKEYIKRSFNSDRILDEDPIEIRDLVWSIIEKFYIQCISFNQKEGKAALLQWCQKNTENKNNIKIVNFTSSWNSGLGFCALIHNFRPELIDYDSLDAANNVENCQKAFDICKEIGLIVYLDPNDVANPRPNEKTILLQVSEFYKFFTNSNETLNLEEIKKIQEEIDQIDGVPKNKEINQQNDDEIKRKNIFQVDKEAEILRRQKEEEEIRIKKEQRMKELERRDKERKEKEAEKRRIQKAEEEAIKLKKQNEEKIREMTIKVYSLKNDLKVLDQNLDIKHQQMIKDSQIKIDSLIQSRDMEIKSIQHSFGAQLSNSDVHQNVPTAEIEDQIPEIASKKKRIAEEEYRALELCKYSLNDKEVMQKINASISDLKRDLNTLRLIYCDEIQKLEENRKATLDRLNAEKNSQIQSLIESTDKEINSIHENDKNLLSQYQKEKEKKSAEIEAEIEILNKKINELKEK</sequence>
<evidence type="ECO:0000313" key="5">
    <source>
        <dbReference type="Proteomes" id="UP001470230"/>
    </source>
</evidence>
<feature type="domain" description="Calponin-homology (CH)" evidence="3">
    <location>
        <begin position="118"/>
        <end position="222"/>
    </location>
</feature>
<dbReference type="SMART" id="SM00033">
    <property type="entry name" value="CH"/>
    <property type="match status" value="2"/>
</dbReference>
<feature type="region of interest" description="Disordered" evidence="2">
    <location>
        <begin position="292"/>
        <end position="311"/>
    </location>
</feature>
<feature type="coiled-coil region" evidence="1">
    <location>
        <begin position="462"/>
        <end position="537"/>
    </location>
</feature>
<dbReference type="PANTHER" id="PTHR11915">
    <property type="entry name" value="SPECTRIN/FILAMIN RELATED CYTOSKELETAL PROTEIN"/>
    <property type="match status" value="1"/>
</dbReference>
<evidence type="ECO:0000259" key="3">
    <source>
        <dbReference type="PROSITE" id="PS50021"/>
    </source>
</evidence>
<keyword evidence="1" id="KW-0175">Coiled coil</keyword>